<sequence length="225" mass="26734">MSWYYPKGWTDSGDGVEQVLIHYAATPPGQWPDWSWGHEARVLQDLGGFPRQRLKVLRMPRSVWDMENNRSTSEYRFHYYFEVFQGGHRWTTDLFSEDIVYRDLVYTDENGWITNICIYWSVGDWVAPVYSPMEDPRIPADSEFQARNYYTYDDKDRFHHEKYQMLYGLDLPHRFQSRMWGPRGATLVQQYHVGRMYPPEEKNETWLGPDGASAPGGGNCWYHHL</sequence>
<keyword evidence="2" id="KW-1185">Reference proteome</keyword>
<dbReference type="Proteomes" id="UP000219612">
    <property type="component" value="Unassembled WGS sequence"/>
</dbReference>
<reference evidence="1 2" key="1">
    <citation type="submission" date="2017-09" db="EMBL/GenBank/DDBJ databases">
        <authorList>
            <person name="Ehlers B."/>
            <person name="Leendertz F.H."/>
        </authorList>
    </citation>
    <scope>NUCLEOTIDE SEQUENCE [LARGE SCALE GENOMIC DNA]</scope>
    <source>
        <strain evidence="1 2">CGMCC 4.6857</strain>
    </source>
</reference>
<organism evidence="1 2">
    <name type="scientific">Paractinoplanes atraurantiacus</name>
    <dbReference type="NCBI Taxonomy" id="1036182"/>
    <lineage>
        <taxon>Bacteria</taxon>
        <taxon>Bacillati</taxon>
        <taxon>Actinomycetota</taxon>
        <taxon>Actinomycetes</taxon>
        <taxon>Micromonosporales</taxon>
        <taxon>Micromonosporaceae</taxon>
        <taxon>Paractinoplanes</taxon>
    </lineage>
</organism>
<dbReference type="AlphaFoldDB" id="A0A285JRE5"/>
<evidence type="ECO:0000313" key="1">
    <source>
        <dbReference type="EMBL" id="SNY62880.1"/>
    </source>
</evidence>
<evidence type="ECO:0000313" key="2">
    <source>
        <dbReference type="Proteomes" id="UP000219612"/>
    </source>
</evidence>
<dbReference type="RefSeq" id="WP_097326757.1">
    <property type="nucleotide sequence ID" value="NZ_OBDY01000024.1"/>
</dbReference>
<accession>A0A285JRE5</accession>
<name>A0A285JRE5_9ACTN</name>
<dbReference type="EMBL" id="OBDY01000024">
    <property type="protein sequence ID" value="SNY62880.1"/>
    <property type="molecule type" value="Genomic_DNA"/>
</dbReference>
<gene>
    <name evidence="1" type="ORF">SAMN05421748_12466</name>
</gene>
<dbReference type="OrthoDB" id="5174772at2"/>
<protein>
    <submittedName>
        <fullName evidence="1">Uncharacterized protein</fullName>
    </submittedName>
</protein>
<proteinExistence type="predicted"/>